<dbReference type="InterPro" id="IPR055259">
    <property type="entry name" value="YkvP/CgeB_Glyco_trans-like"/>
</dbReference>
<organism evidence="2 3">
    <name type="scientific">Acinetobacter kyonggiensis</name>
    <dbReference type="NCBI Taxonomy" id="595670"/>
    <lineage>
        <taxon>Bacteria</taxon>
        <taxon>Pseudomonadati</taxon>
        <taxon>Pseudomonadota</taxon>
        <taxon>Gammaproteobacteria</taxon>
        <taxon>Moraxellales</taxon>
        <taxon>Moraxellaceae</taxon>
        <taxon>Acinetobacter</taxon>
    </lineage>
</organism>
<sequence>MESNRKFKILIIGKRGGILQWYENLIAAQQQKIEYEIEGFALNHNNIKERFLKKLLPNKEIYTAALLKKKLEIFKPDLILIADLFYFDSHLLQVLASSPAKKAHWIGDFFDNRLLKSKNVIDLYCFTDSSFIQDATELGLSNTIYLPLAYNPAVFFDKKESKSNRLIFIGAWSQDRQELIEQIPVPMSVYGKGWDKLKKSECDIHPYNIKLDQVADLYGQHKYVLNIINKKNIRQGMNMRCFEAPACGCILVSEYVKDLEYAFNIETDIISFSNPVELSQKLQNINIHPELAMYKVQTCHNYNNRLKTLVKMLLCS</sequence>
<keyword evidence="3" id="KW-1185">Reference proteome</keyword>
<evidence type="ECO:0000313" key="2">
    <source>
        <dbReference type="EMBL" id="SDY44748.1"/>
    </source>
</evidence>
<accession>A0A1H3JZI2</accession>
<evidence type="ECO:0000259" key="1">
    <source>
        <dbReference type="Pfam" id="PF13524"/>
    </source>
</evidence>
<proteinExistence type="predicted"/>
<protein>
    <submittedName>
        <fullName evidence="2">Spore maturation protein CgeB</fullName>
    </submittedName>
</protein>
<reference evidence="3" key="1">
    <citation type="submission" date="2016-10" db="EMBL/GenBank/DDBJ databases">
        <authorList>
            <person name="Varghese N."/>
            <person name="Submissions S."/>
        </authorList>
    </citation>
    <scope>NUCLEOTIDE SEQUENCE [LARGE SCALE GENOMIC DNA]</scope>
    <source>
        <strain evidence="3">ANC 5109</strain>
    </source>
</reference>
<name>A0A1H3JZI2_9GAMM</name>
<gene>
    <name evidence="2" type="ORF">SAMN05421643_110124</name>
</gene>
<dbReference type="AlphaFoldDB" id="A0A1H3JZI2"/>
<feature type="domain" description="Spore protein YkvP/CgeB glycosyl transferase-like" evidence="1">
    <location>
        <begin position="177"/>
        <end position="310"/>
    </location>
</feature>
<evidence type="ECO:0000313" key="3">
    <source>
        <dbReference type="Proteomes" id="UP000199035"/>
    </source>
</evidence>
<dbReference type="RefSeq" id="WP_086185220.1">
    <property type="nucleotide sequence ID" value="NZ_FNPK01000010.1"/>
</dbReference>
<dbReference type="STRING" id="595670.SAMN05421643_110124"/>
<dbReference type="Pfam" id="PF13524">
    <property type="entry name" value="Glyco_trans_1_2"/>
    <property type="match status" value="1"/>
</dbReference>
<dbReference type="Proteomes" id="UP000199035">
    <property type="component" value="Unassembled WGS sequence"/>
</dbReference>
<dbReference type="EMBL" id="FNPK01000010">
    <property type="protein sequence ID" value="SDY44748.1"/>
    <property type="molecule type" value="Genomic_DNA"/>
</dbReference>